<protein>
    <recommendedName>
        <fullName evidence="1">EAL domain-containing protein</fullName>
    </recommendedName>
</protein>
<evidence type="ECO:0000313" key="3">
    <source>
        <dbReference type="Proteomes" id="UP000763557"/>
    </source>
</evidence>
<dbReference type="EMBL" id="JAAATY010000022">
    <property type="protein sequence ID" value="NRN68816.1"/>
    <property type="molecule type" value="Genomic_DNA"/>
</dbReference>
<dbReference type="InterPro" id="IPR050706">
    <property type="entry name" value="Cyclic-di-GMP_PDE-like"/>
</dbReference>
<evidence type="ECO:0000313" key="2">
    <source>
        <dbReference type="EMBL" id="NRN68816.1"/>
    </source>
</evidence>
<reference evidence="2 3" key="1">
    <citation type="submission" date="2020-01" db="EMBL/GenBank/DDBJ databases">
        <title>Kibdelosporangium persica a novel Actinomycetes from a hot desert in Iran.</title>
        <authorList>
            <person name="Safaei N."/>
            <person name="Zaburannyi N."/>
            <person name="Mueller R."/>
            <person name="Wink J."/>
        </authorList>
    </citation>
    <scope>NUCLEOTIDE SEQUENCE [LARGE SCALE GENOMIC DNA]</scope>
    <source>
        <strain evidence="2 3">4NS15</strain>
    </source>
</reference>
<dbReference type="InterPro" id="IPR001633">
    <property type="entry name" value="EAL_dom"/>
</dbReference>
<gene>
    <name evidence="2" type="ORF">GC106_60710</name>
</gene>
<comment type="caution">
    <text evidence="2">The sequence shown here is derived from an EMBL/GenBank/DDBJ whole genome shotgun (WGS) entry which is preliminary data.</text>
</comment>
<dbReference type="Gene3D" id="3.20.20.450">
    <property type="entry name" value="EAL domain"/>
    <property type="match status" value="1"/>
</dbReference>
<feature type="domain" description="EAL" evidence="1">
    <location>
        <begin position="1"/>
        <end position="129"/>
    </location>
</feature>
<keyword evidence="3" id="KW-1185">Reference proteome</keyword>
<dbReference type="Proteomes" id="UP000763557">
    <property type="component" value="Unassembled WGS sequence"/>
</dbReference>
<dbReference type="SUPFAM" id="SSF141868">
    <property type="entry name" value="EAL domain-like"/>
    <property type="match status" value="1"/>
</dbReference>
<organism evidence="2 3">
    <name type="scientific">Kibdelosporangium persicum</name>
    <dbReference type="NCBI Taxonomy" id="2698649"/>
    <lineage>
        <taxon>Bacteria</taxon>
        <taxon>Bacillati</taxon>
        <taxon>Actinomycetota</taxon>
        <taxon>Actinomycetes</taxon>
        <taxon>Pseudonocardiales</taxon>
        <taxon>Pseudonocardiaceae</taxon>
        <taxon>Kibdelosporangium</taxon>
    </lineage>
</organism>
<dbReference type="InterPro" id="IPR035919">
    <property type="entry name" value="EAL_sf"/>
</dbReference>
<evidence type="ECO:0000259" key="1">
    <source>
        <dbReference type="PROSITE" id="PS50883"/>
    </source>
</evidence>
<accession>A0ABX2FBR1</accession>
<sequence>MVGFPVSAMRSPEVVDNLNTLADMGIRTMLEGFGTAPDELAALEDVSVSCVRFARRLVERQAQSATDSPLTAALTTLVPLVHRSGAKVIVDGVHTDEQADWWAMAGADFAIGDRYGPACPPGDLAARLT</sequence>
<dbReference type="PROSITE" id="PS50883">
    <property type="entry name" value="EAL"/>
    <property type="match status" value="1"/>
</dbReference>
<name>A0ABX2FBR1_9PSEU</name>
<dbReference type="Pfam" id="PF00563">
    <property type="entry name" value="EAL"/>
    <property type="match status" value="1"/>
</dbReference>
<dbReference type="PANTHER" id="PTHR33121">
    <property type="entry name" value="CYCLIC DI-GMP PHOSPHODIESTERASE PDEF"/>
    <property type="match status" value="1"/>
</dbReference>
<proteinExistence type="predicted"/>
<dbReference type="PANTHER" id="PTHR33121:SF70">
    <property type="entry name" value="SIGNALING PROTEIN YKOW"/>
    <property type="match status" value="1"/>
</dbReference>